<accession>A0A1G6QW41</accession>
<keyword evidence="2" id="KW-1185">Reference proteome</keyword>
<reference evidence="2" key="1">
    <citation type="submission" date="2016-09" db="EMBL/GenBank/DDBJ databases">
        <authorList>
            <person name="Varghese N."/>
            <person name="Submissions S."/>
        </authorList>
    </citation>
    <scope>NUCLEOTIDE SEQUENCE [LARGE SCALE GENOMIC DNA]</scope>
    <source>
        <strain evidence="2">TNe-862</strain>
    </source>
</reference>
<dbReference type="EMBL" id="FMYQ01000012">
    <property type="protein sequence ID" value="SDC96015.1"/>
    <property type="molecule type" value="Genomic_DNA"/>
</dbReference>
<name>A0A1G6QW41_9BURK</name>
<dbReference type="RefSeq" id="WP_091997818.1">
    <property type="nucleotide sequence ID" value="NZ_FMYQ01000012.1"/>
</dbReference>
<dbReference type="Proteomes" id="UP000198908">
    <property type="component" value="Unassembled WGS sequence"/>
</dbReference>
<dbReference type="AlphaFoldDB" id="A0A1G6QW41"/>
<gene>
    <name evidence="1" type="ORF">SAMN05421548_112119</name>
</gene>
<evidence type="ECO:0000313" key="2">
    <source>
        <dbReference type="Proteomes" id="UP000198908"/>
    </source>
</evidence>
<proteinExistence type="predicted"/>
<sequence>MPDTVVEPNGKRAAATWSAPLPRGTAGLRYAKLASGRDGMLLERGIVSQDTDGAARSACNEACAACACRCGFPARP</sequence>
<protein>
    <submittedName>
        <fullName evidence="1">Uncharacterized protein</fullName>
    </submittedName>
</protein>
<evidence type="ECO:0000313" key="1">
    <source>
        <dbReference type="EMBL" id="SDC96015.1"/>
    </source>
</evidence>
<dbReference type="STRING" id="416944.SAMN05421548_112119"/>
<organism evidence="1 2">
    <name type="scientific">Paraburkholderia lycopersici</name>
    <dbReference type="NCBI Taxonomy" id="416944"/>
    <lineage>
        <taxon>Bacteria</taxon>
        <taxon>Pseudomonadati</taxon>
        <taxon>Pseudomonadota</taxon>
        <taxon>Betaproteobacteria</taxon>
        <taxon>Burkholderiales</taxon>
        <taxon>Burkholderiaceae</taxon>
        <taxon>Paraburkholderia</taxon>
    </lineage>
</organism>